<sequence length="324" mass="35060">MRIVVTGSLAFDYIMSFPGYFKDHMLMEKAHILSVSFLVDSMRKMRGGVAGNIAYNLALLGERPLLVGAAGSDFHDYRTWLERQGVDTTGVAIIEDEFTASCFINTDKANNQLVAFYPGAMGYDHTNSLVSRGLTGDDLVLISPTTPEAIERFAIECQQMGVPYIFDPGKQAPRLAPDHLALGLKGAKVLVGNDYEFGMMARKLDISEEELIASTPLTVMTKGEQGSLIYTDGHLAATIPTAPVQAVVDPTGAGDAYLAGLALGIARDLPLDVTGRIAALAATYAIEHRGCQEHCYLRADFATRYREAFASECPLELLRSAEVA</sequence>
<dbReference type="InterPro" id="IPR011611">
    <property type="entry name" value="PfkB_dom"/>
</dbReference>
<feature type="domain" description="Carbohydrate kinase PfkB" evidence="3">
    <location>
        <begin position="35"/>
        <end position="293"/>
    </location>
</feature>
<dbReference type="InterPro" id="IPR029056">
    <property type="entry name" value="Ribokinase-like"/>
</dbReference>
<dbReference type="GO" id="GO:0016301">
    <property type="term" value="F:kinase activity"/>
    <property type="evidence" value="ECO:0007669"/>
    <property type="project" value="UniProtKB-KW"/>
</dbReference>
<evidence type="ECO:0000313" key="5">
    <source>
        <dbReference type="Proteomes" id="UP000220922"/>
    </source>
</evidence>
<dbReference type="PANTHER" id="PTHR10584">
    <property type="entry name" value="SUGAR KINASE"/>
    <property type="match status" value="1"/>
</dbReference>
<dbReference type="OrthoDB" id="9788681at2"/>
<gene>
    <name evidence="4" type="ORF">A9Q02_06450</name>
</gene>
<dbReference type="PROSITE" id="PS00583">
    <property type="entry name" value="PFKB_KINASES_1"/>
    <property type="match status" value="1"/>
</dbReference>
<keyword evidence="2 4" id="KW-0418">Kinase</keyword>
<proteinExistence type="predicted"/>
<dbReference type="Proteomes" id="UP000220922">
    <property type="component" value="Unassembled WGS sequence"/>
</dbReference>
<evidence type="ECO:0000259" key="3">
    <source>
        <dbReference type="Pfam" id="PF00294"/>
    </source>
</evidence>
<name>A0A2H3KW59_9CHLR</name>
<dbReference type="EMBL" id="LYXE01000188">
    <property type="protein sequence ID" value="PDV96591.1"/>
    <property type="molecule type" value="Genomic_DNA"/>
</dbReference>
<protein>
    <submittedName>
        <fullName evidence="4">Ribokinase</fullName>
    </submittedName>
</protein>
<keyword evidence="5" id="KW-1185">Reference proteome</keyword>
<evidence type="ECO:0000256" key="1">
    <source>
        <dbReference type="ARBA" id="ARBA00022679"/>
    </source>
</evidence>
<dbReference type="Gene3D" id="3.40.1190.20">
    <property type="match status" value="1"/>
</dbReference>
<reference evidence="4 5" key="1">
    <citation type="submission" date="2016-05" db="EMBL/GenBank/DDBJ databases">
        <authorList>
            <person name="Lavstsen T."/>
            <person name="Jespersen J.S."/>
        </authorList>
    </citation>
    <scope>NUCLEOTIDE SEQUENCE [LARGE SCALE GENOMIC DNA]</scope>
    <source>
        <strain evidence="4 5">B7-9</strain>
    </source>
</reference>
<accession>A0A2H3KW59</accession>
<dbReference type="CDD" id="cd01942">
    <property type="entry name" value="ribokinase_group_A"/>
    <property type="match status" value="1"/>
</dbReference>
<dbReference type="SUPFAM" id="SSF53613">
    <property type="entry name" value="Ribokinase-like"/>
    <property type="match status" value="1"/>
</dbReference>
<dbReference type="PANTHER" id="PTHR10584:SF166">
    <property type="entry name" value="RIBOKINASE"/>
    <property type="match status" value="1"/>
</dbReference>
<evidence type="ECO:0000256" key="2">
    <source>
        <dbReference type="ARBA" id="ARBA00022777"/>
    </source>
</evidence>
<dbReference type="RefSeq" id="WP_097655313.1">
    <property type="nucleotide sequence ID" value="NZ_LYXE01000188.1"/>
</dbReference>
<comment type="caution">
    <text evidence="4">The sequence shown here is derived from an EMBL/GenBank/DDBJ whole genome shotgun (WGS) entry which is preliminary data.</text>
</comment>
<dbReference type="InterPro" id="IPR002173">
    <property type="entry name" value="Carboh/pur_kinase_PfkB_CS"/>
</dbReference>
<dbReference type="PROSITE" id="PS00584">
    <property type="entry name" value="PFKB_KINASES_2"/>
    <property type="match status" value="1"/>
</dbReference>
<dbReference type="AlphaFoldDB" id="A0A2H3KW59"/>
<evidence type="ECO:0000313" key="4">
    <source>
        <dbReference type="EMBL" id="PDV96591.1"/>
    </source>
</evidence>
<dbReference type="Pfam" id="PF00294">
    <property type="entry name" value="PfkB"/>
    <property type="match status" value="1"/>
</dbReference>
<organism evidence="4 5">
    <name type="scientific">Candidatus Chloroploca asiatica</name>
    <dbReference type="NCBI Taxonomy" id="1506545"/>
    <lineage>
        <taxon>Bacteria</taxon>
        <taxon>Bacillati</taxon>
        <taxon>Chloroflexota</taxon>
        <taxon>Chloroflexia</taxon>
        <taxon>Chloroflexales</taxon>
        <taxon>Chloroflexineae</taxon>
        <taxon>Oscillochloridaceae</taxon>
        <taxon>Candidatus Chloroploca</taxon>
    </lineage>
</organism>
<keyword evidence="1" id="KW-0808">Transferase</keyword>